<comment type="caution">
    <text evidence="1">The sequence shown here is derived from an EMBL/GenBank/DDBJ whole genome shotgun (WGS) entry which is preliminary data.</text>
</comment>
<dbReference type="Proteomes" id="UP000828390">
    <property type="component" value="Unassembled WGS sequence"/>
</dbReference>
<sequence>MKAGGKTEKRTEREADRIIGIIHVFEGMIICGCSKNPFLSECEARVQERILRAPADDHVREKVYFRYYCINK</sequence>
<proteinExistence type="predicted"/>
<keyword evidence="2" id="KW-1185">Reference proteome</keyword>
<organism evidence="1 2">
    <name type="scientific">Dreissena polymorpha</name>
    <name type="common">Zebra mussel</name>
    <name type="synonym">Mytilus polymorpha</name>
    <dbReference type="NCBI Taxonomy" id="45954"/>
    <lineage>
        <taxon>Eukaryota</taxon>
        <taxon>Metazoa</taxon>
        <taxon>Spiralia</taxon>
        <taxon>Lophotrochozoa</taxon>
        <taxon>Mollusca</taxon>
        <taxon>Bivalvia</taxon>
        <taxon>Autobranchia</taxon>
        <taxon>Heteroconchia</taxon>
        <taxon>Euheterodonta</taxon>
        <taxon>Imparidentia</taxon>
        <taxon>Neoheterodontei</taxon>
        <taxon>Myida</taxon>
        <taxon>Dreissenoidea</taxon>
        <taxon>Dreissenidae</taxon>
        <taxon>Dreissena</taxon>
    </lineage>
</organism>
<accession>A0A9D4HCB1</accession>
<dbReference type="AlphaFoldDB" id="A0A9D4HCB1"/>
<evidence type="ECO:0000313" key="2">
    <source>
        <dbReference type="Proteomes" id="UP000828390"/>
    </source>
</evidence>
<gene>
    <name evidence="1" type="ORF">DPMN_104591</name>
</gene>
<dbReference type="EMBL" id="JAIWYP010000004">
    <property type="protein sequence ID" value="KAH3831328.1"/>
    <property type="molecule type" value="Genomic_DNA"/>
</dbReference>
<reference evidence="1" key="1">
    <citation type="journal article" date="2019" name="bioRxiv">
        <title>The Genome of the Zebra Mussel, Dreissena polymorpha: A Resource for Invasive Species Research.</title>
        <authorList>
            <person name="McCartney M.A."/>
            <person name="Auch B."/>
            <person name="Kono T."/>
            <person name="Mallez S."/>
            <person name="Zhang Y."/>
            <person name="Obille A."/>
            <person name="Becker A."/>
            <person name="Abrahante J.E."/>
            <person name="Garbe J."/>
            <person name="Badalamenti J.P."/>
            <person name="Herman A."/>
            <person name="Mangelson H."/>
            <person name="Liachko I."/>
            <person name="Sullivan S."/>
            <person name="Sone E.D."/>
            <person name="Koren S."/>
            <person name="Silverstein K.A.T."/>
            <person name="Beckman K.B."/>
            <person name="Gohl D.M."/>
        </authorList>
    </citation>
    <scope>NUCLEOTIDE SEQUENCE</scope>
    <source>
        <strain evidence="1">Duluth1</strain>
        <tissue evidence="1">Whole animal</tissue>
    </source>
</reference>
<protein>
    <submittedName>
        <fullName evidence="1">Uncharacterized protein</fullName>
    </submittedName>
</protein>
<evidence type="ECO:0000313" key="1">
    <source>
        <dbReference type="EMBL" id="KAH3831328.1"/>
    </source>
</evidence>
<reference evidence="1" key="2">
    <citation type="submission" date="2020-11" db="EMBL/GenBank/DDBJ databases">
        <authorList>
            <person name="McCartney M.A."/>
            <person name="Auch B."/>
            <person name="Kono T."/>
            <person name="Mallez S."/>
            <person name="Becker A."/>
            <person name="Gohl D.M."/>
            <person name="Silverstein K.A.T."/>
            <person name="Koren S."/>
            <person name="Bechman K.B."/>
            <person name="Herman A."/>
            <person name="Abrahante J.E."/>
            <person name="Garbe J."/>
        </authorList>
    </citation>
    <scope>NUCLEOTIDE SEQUENCE</scope>
    <source>
        <strain evidence="1">Duluth1</strain>
        <tissue evidence="1">Whole animal</tissue>
    </source>
</reference>
<name>A0A9D4HCB1_DREPO</name>